<keyword evidence="3" id="KW-1185">Reference proteome</keyword>
<dbReference type="Gene3D" id="2.20.130.10">
    <property type="entry name" value="CAC2371-like domains"/>
    <property type="match status" value="1"/>
</dbReference>
<dbReference type="Gene3D" id="3.40.50.150">
    <property type="entry name" value="Vaccinia Virus protein VP39"/>
    <property type="match status" value="1"/>
</dbReference>
<sequence>MSANVLYTNLSGYYDLMCADIDYPAQSQGVWRLHQLFGNGGTRHLDLACGTGPHIRHFLDYGYQCQGLDINQPMLDVAEQRCPEATFSLQDMGDFRFEEPFDLITCFLYSIHYSDGLDKLTSCIRRAREALAENGLLCFNAVDKTRINNNLLVSHTNRHEGSEFTFRSGWHYRGEGERQSLRLSIDKTTGGVSESWHDEHAMVALSFAEFEALLSPLFEVHILEHDYERIVPWDGSSGNALFVCIKR</sequence>
<evidence type="ECO:0000313" key="2">
    <source>
        <dbReference type="EMBL" id="PSF07496.1"/>
    </source>
</evidence>
<name>A0A2T1KBI5_9GAMM</name>
<dbReference type="Proteomes" id="UP000238385">
    <property type="component" value="Unassembled WGS sequence"/>
</dbReference>
<dbReference type="CDD" id="cd02440">
    <property type="entry name" value="AdoMet_MTases"/>
    <property type="match status" value="1"/>
</dbReference>
<keyword evidence="2" id="KW-0489">Methyltransferase</keyword>
<keyword evidence="2" id="KW-0808">Transferase</keyword>
<dbReference type="GO" id="GO:0008168">
    <property type="term" value="F:methyltransferase activity"/>
    <property type="evidence" value="ECO:0007669"/>
    <property type="project" value="UniProtKB-KW"/>
</dbReference>
<dbReference type="Pfam" id="PF13649">
    <property type="entry name" value="Methyltransf_25"/>
    <property type="match status" value="1"/>
</dbReference>
<gene>
    <name evidence="2" type="ORF">C7H08_13680</name>
</gene>
<proteinExistence type="predicted"/>
<accession>A0A2T1KBI5</accession>
<reference evidence="2 3" key="1">
    <citation type="submission" date="2018-03" db="EMBL/GenBank/DDBJ databases">
        <title>Marinobacter brunus sp. nov., a marine bacterium of Gamma-proteobacteria isolated from the surface seawater of the South China Sea.</title>
        <authorList>
            <person name="Cheng H."/>
            <person name="Wu Y.-H."/>
            <person name="Xamxidin M."/>
            <person name="Xu X.-W."/>
        </authorList>
    </citation>
    <scope>NUCLEOTIDE SEQUENCE [LARGE SCALE GENOMIC DNA]</scope>
    <source>
        <strain evidence="2 3">JCM 30472</strain>
    </source>
</reference>
<feature type="domain" description="Methyltransferase" evidence="1">
    <location>
        <begin position="45"/>
        <end position="135"/>
    </location>
</feature>
<evidence type="ECO:0000259" key="1">
    <source>
        <dbReference type="Pfam" id="PF13649"/>
    </source>
</evidence>
<dbReference type="EMBL" id="PXNN01000016">
    <property type="protein sequence ID" value="PSF07496.1"/>
    <property type="molecule type" value="Genomic_DNA"/>
</dbReference>
<dbReference type="InterPro" id="IPR029063">
    <property type="entry name" value="SAM-dependent_MTases_sf"/>
</dbReference>
<dbReference type="SUPFAM" id="SSF53335">
    <property type="entry name" value="S-adenosyl-L-methionine-dependent methyltransferases"/>
    <property type="match status" value="1"/>
</dbReference>
<evidence type="ECO:0000313" key="3">
    <source>
        <dbReference type="Proteomes" id="UP000238385"/>
    </source>
</evidence>
<organism evidence="2 3">
    <name type="scientific">Marinobacter halophilus</name>
    <dbReference type="NCBI Taxonomy" id="1323740"/>
    <lineage>
        <taxon>Bacteria</taxon>
        <taxon>Pseudomonadati</taxon>
        <taxon>Pseudomonadota</taxon>
        <taxon>Gammaproteobacteria</taxon>
        <taxon>Pseudomonadales</taxon>
        <taxon>Marinobacteraceae</taxon>
        <taxon>Marinobacter</taxon>
    </lineage>
</organism>
<dbReference type="RefSeq" id="WP_106672794.1">
    <property type="nucleotide sequence ID" value="NZ_BMFE01000004.1"/>
</dbReference>
<comment type="caution">
    <text evidence="2">The sequence shown here is derived from an EMBL/GenBank/DDBJ whole genome shotgun (WGS) entry which is preliminary data.</text>
</comment>
<dbReference type="GO" id="GO:0032259">
    <property type="term" value="P:methylation"/>
    <property type="evidence" value="ECO:0007669"/>
    <property type="project" value="UniProtKB-KW"/>
</dbReference>
<dbReference type="OrthoDB" id="5800887at2"/>
<protein>
    <submittedName>
        <fullName evidence="2">SAM-dependent methyltransferase</fullName>
    </submittedName>
</protein>
<dbReference type="AlphaFoldDB" id="A0A2T1KBI5"/>
<dbReference type="InterPro" id="IPR041698">
    <property type="entry name" value="Methyltransf_25"/>
</dbReference>